<protein>
    <submittedName>
        <fullName evidence="1">Uncharacterized protein</fullName>
    </submittedName>
</protein>
<accession>A0ABM8GRQ2</accession>
<proteinExistence type="predicted"/>
<dbReference type="EMBL" id="AP027732">
    <property type="protein sequence ID" value="BDZ50959.1"/>
    <property type="molecule type" value="Genomic_DNA"/>
</dbReference>
<name>A0ABM8GRQ2_9MICO</name>
<gene>
    <name evidence="1" type="ORF">GCM10025867_32000</name>
</gene>
<evidence type="ECO:0000313" key="2">
    <source>
        <dbReference type="Proteomes" id="UP001321486"/>
    </source>
</evidence>
<organism evidence="1 2">
    <name type="scientific">Frondihabitans sucicola</name>
    <dbReference type="NCBI Taxonomy" id="1268041"/>
    <lineage>
        <taxon>Bacteria</taxon>
        <taxon>Bacillati</taxon>
        <taxon>Actinomycetota</taxon>
        <taxon>Actinomycetes</taxon>
        <taxon>Micrococcales</taxon>
        <taxon>Microbacteriaceae</taxon>
        <taxon>Frondihabitans</taxon>
    </lineage>
</organism>
<dbReference type="Proteomes" id="UP001321486">
    <property type="component" value="Chromosome"/>
</dbReference>
<reference evidence="2" key="1">
    <citation type="journal article" date="2019" name="Int. J. Syst. Evol. Microbiol.">
        <title>The Global Catalogue of Microorganisms (GCM) 10K type strain sequencing project: providing services to taxonomists for standard genome sequencing and annotation.</title>
        <authorList>
            <consortium name="The Broad Institute Genomics Platform"/>
            <consortium name="The Broad Institute Genome Sequencing Center for Infectious Disease"/>
            <person name="Wu L."/>
            <person name="Ma J."/>
        </authorList>
    </citation>
    <scope>NUCLEOTIDE SEQUENCE [LARGE SCALE GENOMIC DNA]</scope>
    <source>
        <strain evidence="2">NBRC 108728</strain>
    </source>
</reference>
<keyword evidence="2" id="KW-1185">Reference proteome</keyword>
<evidence type="ECO:0000313" key="1">
    <source>
        <dbReference type="EMBL" id="BDZ50959.1"/>
    </source>
</evidence>
<dbReference type="RefSeq" id="WP_286343834.1">
    <property type="nucleotide sequence ID" value="NZ_AP027732.1"/>
</dbReference>
<sequence length="65" mass="7225">MSVDGRFHDIERADVMAVADRHLVPRASAVVDEVREAVAGWRGYADRAGLTRASADRMAEAMPRW</sequence>